<dbReference type="PANTHER" id="PTHR16062">
    <property type="entry name" value="SWI/SNF-RELATED"/>
    <property type="match status" value="1"/>
</dbReference>
<keyword evidence="7" id="KW-0539">Nucleus</keyword>
<dbReference type="InterPro" id="IPR036427">
    <property type="entry name" value="Bromodomain-like_sf"/>
</dbReference>
<dbReference type="Gene3D" id="2.30.30.490">
    <property type="match status" value="1"/>
</dbReference>
<dbReference type="RefSeq" id="XP_006812982.1">
    <property type="nucleotide sequence ID" value="XM_006812919.1"/>
</dbReference>
<evidence type="ECO:0000256" key="8">
    <source>
        <dbReference type="PROSITE-ProRule" id="PRU00035"/>
    </source>
</evidence>
<dbReference type="PANTHER" id="PTHR16062:SF19">
    <property type="entry name" value="PROTEIN POLYBROMO-1"/>
    <property type="match status" value="1"/>
</dbReference>
<protein>
    <submittedName>
        <fullName evidence="11">Protein polybromo-1-like</fullName>
    </submittedName>
</protein>
<dbReference type="PROSITE" id="PS50014">
    <property type="entry name" value="BROMODOMAIN_2"/>
    <property type="match status" value="1"/>
</dbReference>
<proteinExistence type="predicted"/>
<dbReference type="SUPFAM" id="SSF47370">
    <property type="entry name" value="Bromodomain"/>
    <property type="match status" value="2"/>
</dbReference>
<keyword evidence="6" id="KW-0804">Transcription</keyword>
<evidence type="ECO:0000313" key="10">
    <source>
        <dbReference type="Proteomes" id="UP000694865"/>
    </source>
</evidence>
<dbReference type="InterPro" id="IPR037382">
    <property type="entry name" value="Rsc/polybromo"/>
</dbReference>
<accession>A0ABM0LYZ1</accession>
<dbReference type="Gene3D" id="1.20.920.10">
    <property type="entry name" value="Bromodomain-like"/>
    <property type="match status" value="2"/>
</dbReference>
<sequence length="360" mass="42082">MPRQQGVTPPEEKWKLLHLFNRIQGYKDDNGRVLSESLQKVPLQKENPDYYKIVGRPLDFSGIVGRMQKDQYYSVEEMIEDLLTLFNNTIRVYKPYTQIHKDALTLHCVLLQSQAELIDLDHNRVEVPDVQQCVQDILKTIHGNILNHKDESGRYLMTALVNFLERECSDTIQPVPTQQSGNSNKLVMDFSTVSNKLYTGCYQRLDQMQKDLFAIFEKIRRLSKDYQEIYYTAIRLQEYYILSREQVCEWGQVLNSPALHYINVHLQSDLKAEKAHDKVRKQERMPETETELDVDYSNMTVPLINMRTNEPLVKDDGSPFYEQYVTETGCYKIGDCVYLHPDGRNKPGIAKIDSLWEDKE</sequence>
<keyword evidence="2" id="KW-0677">Repeat</keyword>
<keyword evidence="3" id="KW-0156">Chromatin regulator</keyword>
<dbReference type="InterPro" id="IPR043151">
    <property type="entry name" value="BAH_sf"/>
</dbReference>
<name>A0ABM0LYZ1_SACKO</name>
<evidence type="ECO:0000256" key="7">
    <source>
        <dbReference type="ARBA" id="ARBA00023242"/>
    </source>
</evidence>
<evidence type="ECO:0000259" key="9">
    <source>
        <dbReference type="PROSITE" id="PS50014"/>
    </source>
</evidence>
<evidence type="ECO:0000256" key="5">
    <source>
        <dbReference type="ARBA" id="ARBA00023117"/>
    </source>
</evidence>
<dbReference type="Proteomes" id="UP000694865">
    <property type="component" value="Unplaced"/>
</dbReference>
<dbReference type="GeneID" id="102808437"/>
<gene>
    <name evidence="11" type="primary">LOC102808437</name>
</gene>
<dbReference type="Pfam" id="PF00439">
    <property type="entry name" value="Bromodomain"/>
    <property type="match status" value="2"/>
</dbReference>
<keyword evidence="5 8" id="KW-0103">Bromodomain</keyword>
<reference evidence="11" key="1">
    <citation type="submission" date="2025-08" db="UniProtKB">
        <authorList>
            <consortium name="RefSeq"/>
        </authorList>
    </citation>
    <scope>IDENTIFICATION</scope>
    <source>
        <tissue evidence="11">Testes</tissue>
    </source>
</reference>
<dbReference type="SMART" id="SM00297">
    <property type="entry name" value="BROMO"/>
    <property type="match status" value="2"/>
</dbReference>
<feature type="domain" description="Bromo" evidence="9">
    <location>
        <begin position="30"/>
        <end position="100"/>
    </location>
</feature>
<organism evidence="10 11">
    <name type="scientific">Saccoglossus kowalevskii</name>
    <name type="common">Acorn worm</name>
    <dbReference type="NCBI Taxonomy" id="10224"/>
    <lineage>
        <taxon>Eukaryota</taxon>
        <taxon>Metazoa</taxon>
        <taxon>Hemichordata</taxon>
        <taxon>Enteropneusta</taxon>
        <taxon>Harrimaniidae</taxon>
        <taxon>Saccoglossus</taxon>
    </lineage>
</organism>
<evidence type="ECO:0000256" key="6">
    <source>
        <dbReference type="ARBA" id="ARBA00023163"/>
    </source>
</evidence>
<evidence type="ECO:0000256" key="4">
    <source>
        <dbReference type="ARBA" id="ARBA00023015"/>
    </source>
</evidence>
<evidence type="ECO:0000313" key="11">
    <source>
        <dbReference type="RefSeq" id="XP_006812982.1"/>
    </source>
</evidence>
<comment type="subcellular location">
    <subcellularLocation>
        <location evidence="1">Nucleus</location>
    </subcellularLocation>
</comment>
<evidence type="ECO:0000256" key="2">
    <source>
        <dbReference type="ARBA" id="ARBA00022737"/>
    </source>
</evidence>
<evidence type="ECO:0000256" key="3">
    <source>
        <dbReference type="ARBA" id="ARBA00022853"/>
    </source>
</evidence>
<keyword evidence="10" id="KW-1185">Reference proteome</keyword>
<evidence type="ECO:0000256" key="1">
    <source>
        <dbReference type="ARBA" id="ARBA00004123"/>
    </source>
</evidence>
<keyword evidence="4" id="KW-0805">Transcription regulation</keyword>
<dbReference type="InterPro" id="IPR001487">
    <property type="entry name" value="Bromodomain"/>
</dbReference>
<dbReference type="PRINTS" id="PR00503">
    <property type="entry name" value="BROMODOMAIN"/>
</dbReference>